<dbReference type="CDD" id="cd09250">
    <property type="entry name" value="AP-1_Mu1_Cterm"/>
    <property type="match status" value="1"/>
</dbReference>
<dbReference type="SUPFAM" id="SSF64356">
    <property type="entry name" value="SNARE-like"/>
    <property type="match status" value="1"/>
</dbReference>
<dbReference type="PIRSF" id="PIRSF005992">
    <property type="entry name" value="Clathrin_mu"/>
    <property type="match status" value="1"/>
</dbReference>
<dbReference type="InterPro" id="IPR011012">
    <property type="entry name" value="Longin-like_dom_sf"/>
</dbReference>
<proteinExistence type="inferred from homology"/>
<protein>
    <recommendedName>
        <fullName evidence="6">MHD domain-containing protein</fullName>
    </recommendedName>
</protein>
<reference evidence="7" key="1">
    <citation type="submission" date="2021-01" db="EMBL/GenBank/DDBJ databases">
        <authorList>
            <person name="Corre E."/>
            <person name="Pelletier E."/>
            <person name="Niang G."/>
            <person name="Scheremetjew M."/>
            <person name="Finn R."/>
            <person name="Kale V."/>
            <person name="Holt S."/>
            <person name="Cochrane G."/>
            <person name="Meng A."/>
            <person name="Brown T."/>
            <person name="Cohen L."/>
        </authorList>
    </citation>
    <scope>NUCLEOTIDE SEQUENCE</scope>
    <source>
        <strain evidence="7">CCMP2058</strain>
    </source>
</reference>
<dbReference type="GO" id="GO:0016192">
    <property type="term" value="P:vesicle-mediated transport"/>
    <property type="evidence" value="ECO:0007669"/>
    <property type="project" value="InterPro"/>
</dbReference>
<evidence type="ECO:0000256" key="2">
    <source>
        <dbReference type="ARBA" id="ARBA00022448"/>
    </source>
</evidence>
<dbReference type="GO" id="GO:0006886">
    <property type="term" value="P:intracellular protein transport"/>
    <property type="evidence" value="ECO:0007669"/>
    <property type="project" value="UniProtKB-UniRule"/>
</dbReference>
<comment type="subcellular location">
    <subcellularLocation>
        <location evidence="1">Endomembrane system</location>
    </subcellularLocation>
</comment>
<dbReference type="FunFam" id="3.30.450.60:FF:000002">
    <property type="entry name" value="AP-2 complex subunit mu, putative"/>
    <property type="match status" value="1"/>
</dbReference>
<dbReference type="PANTHER" id="PTHR10529">
    <property type="entry name" value="AP COMPLEX SUBUNIT MU"/>
    <property type="match status" value="1"/>
</dbReference>
<organism evidence="7">
    <name type="scientific">Amorphochlora amoebiformis</name>
    <dbReference type="NCBI Taxonomy" id="1561963"/>
    <lineage>
        <taxon>Eukaryota</taxon>
        <taxon>Sar</taxon>
        <taxon>Rhizaria</taxon>
        <taxon>Cercozoa</taxon>
        <taxon>Chlorarachniophyceae</taxon>
        <taxon>Amorphochlora</taxon>
    </lineage>
</organism>
<dbReference type="PROSITE" id="PS00990">
    <property type="entry name" value="CLAT_ADAPTOR_M_1"/>
    <property type="match status" value="1"/>
</dbReference>
<evidence type="ECO:0000256" key="5">
    <source>
        <dbReference type="PIRNR" id="PIRNR005992"/>
    </source>
</evidence>
<name>A0A7S0DSJ1_9EUKA</name>
<dbReference type="InterPro" id="IPR018240">
    <property type="entry name" value="Clathrin_mu_CS"/>
</dbReference>
<dbReference type="AlphaFoldDB" id="A0A7S0DSJ1"/>
<evidence type="ECO:0000259" key="6">
    <source>
        <dbReference type="PROSITE" id="PS51072"/>
    </source>
</evidence>
<dbReference type="GO" id="GO:0012505">
    <property type="term" value="C:endomembrane system"/>
    <property type="evidence" value="ECO:0007669"/>
    <property type="project" value="UniProtKB-SubCell"/>
</dbReference>
<dbReference type="GO" id="GO:0030131">
    <property type="term" value="C:clathrin adaptor complex"/>
    <property type="evidence" value="ECO:0007669"/>
    <property type="project" value="UniProtKB-UniRule"/>
</dbReference>
<gene>
    <name evidence="7" type="ORF">LAMO00422_LOCUS22303</name>
</gene>
<dbReference type="InterPro" id="IPR028565">
    <property type="entry name" value="MHD"/>
</dbReference>
<dbReference type="InterPro" id="IPR001392">
    <property type="entry name" value="Clathrin_mu"/>
</dbReference>
<evidence type="ECO:0000256" key="1">
    <source>
        <dbReference type="ARBA" id="ARBA00004308"/>
    </source>
</evidence>
<dbReference type="InterPro" id="IPR036168">
    <property type="entry name" value="AP2_Mu_C_sf"/>
</dbReference>
<dbReference type="Gene3D" id="2.60.40.1170">
    <property type="entry name" value="Mu homology domain, subdomain B"/>
    <property type="match status" value="2"/>
</dbReference>
<dbReference type="InterPro" id="IPR050431">
    <property type="entry name" value="Adaptor_comp_med_subunit"/>
</dbReference>
<evidence type="ECO:0000313" key="7">
    <source>
        <dbReference type="EMBL" id="CAD8463341.1"/>
    </source>
</evidence>
<dbReference type="SUPFAM" id="SSF49447">
    <property type="entry name" value="Second domain of Mu2 adaptin subunit (ap50) of ap2 adaptor"/>
    <property type="match status" value="1"/>
</dbReference>
<keyword evidence="4" id="KW-0472">Membrane</keyword>
<dbReference type="PROSITE" id="PS51072">
    <property type="entry name" value="MHD"/>
    <property type="match status" value="1"/>
</dbReference>
<dbReference type="Pfam" id="PF01217">
    <property type="entry name" value="Clat_adaptor_s"/>
    <property type="match status" value="1"/>
</dbReference>
<dbReference type="EMBL" id="HBEM01032650">
    <property type="protein sequence ID" value="CAD8463341.1"/>
    <property type="molecule type" value="Transcribed_RNA"/>
</dbReference>
<dbReference type="InterPro" id="IPR022775">
    <property type="entry name" value="AP_mu_sigma_su"/>
</dbReference>
<accession>A0A7S0DSJ1</accession>
<evidence type="ECO:0000256" key="3">
    <source>
        <dbReference type="ARBA" id="ARBA00022927"/>
    </source>
</evidence>
<dbReference type="Gene3D" id="3.30.450.60">
    <property type="match status" value="1"/>
</dbReference>
<keyword evidence="3 5" id="KW-0653">Protein transport</keyword>
<evidence type="ECO:0000256" key="4">
    <source>
        <dbReference type="ARBA" id="ARBA00023136"/>
    </source>
</evidence>
<dbReference type="Pfam" id="PF00928">
    <property type="entry name" value="Adap_comp_sub"/>
    <property type="match status" value="1"/>
</dbReference>
<sequence length="426" mass="49057">MASGIFFVDAKGKVLLSRNYRADVPMTVAEHFTKRILTDDENDMKPVFQEGPYTFVYIKHNSLYVMAVTNKNANVMVILNFLYLVVKVMTDYFNAFEEESIKDNFVIIYELLDEMMDFGYPQATNTKTLKAFIKQGAAHKVEKKKLAEGVTGMLTGSTPWRQEGIKHKKNEIFLDVIEKLNLLVASNGTVLHSEIMGTVRMKSFLSGMPELKLGLNDKILMQNRGRTRGKSVEMDDMRFHQCVRLSRFESNRTISFIPPDGEFDFMYYRLTTKVRPLIWIEAQVEVHKSSRVEFLIKAKSNFKRRSNANNVEIRVAVPEDADSPSFKTSVGKVEYTPEDSCLVWKIKQFPGQKQYMMRAHFGLPSVTSQESEAALKKPISVKFEIPYFTVSGIQVRYLKITEKSGYHALPWVRYITQNGDYQVRMQ</sequence>
<comment type="similarity">
    <text evidence="5">Belongs to the adaptor complexes medium subunit family.</text>
</comment>
<dbReference type="CDD" id="cd14835">
    <property type="entry name" value="AP1_Mu_N"/>
    <property type="match status" value="1"/>
</dbReference>
<feature type="domain" description="MHD" evidence="6">
    <location>
        <begin position="169"/>
        <end position="424"/>
    </location>
</feature>
<keyword evidence="2 5" id="KW-0813">Transport</keyword>
<dbReference type="PRINTS" id="PR00314">
    <property type="entry name" value="CLATHRINADPT"/>
</dbReference>